<gene>
    <name evidence="2" type="ORF">HDA35_004886</name>
</gene>
<sequence length="343" mass="37946">MSTQTRADHAVTDDLRPLVTSAVRAEYGPAAIQTVDRARSPLSSSYPVEVVTVGLVDGRCLRLFLKDLSTRRYDRDLAERRSREIAVYRDLLADADLDTARYHGSVEDPGRNRFWLLIEYVEGTRVRYEPFDVWVQAAAWLGRMQAQVAARPELLTRCGLVKPLTEDFFLATAAAAEQSAAAYAPELAKRVGRALDGYAELAARVAAQPPTLVHGCYRPHNILLRAGVEPRICPVDWEAAAVGPAQYDLAYLSDGFDDRRRRQLVAAYRRAAADHGLRVPEDDAADVLLDGCDLHKNLKTLAKAVDREFRRDGVEKLVAMVEDAAARALGRREGPAAGSRRVP</sequence>
<dbReference type="Gene3D" id="3.90.1200.10">
    <property type="match status" value="1"/>
</dbReference>
<proteinExistence type="predicted"/>
<dbReference type="InterPro" id="IPR002575">
    <property type="entry name" value="Aminoglycoside_PTrfase"/>
</dbReference>
<keyword evidence="2" id="KW-0418">Kinase</keyword>
<keyword evidence="2" id="KW-0808">Transferase</keyword>
<dbReference type="EMBL" id="JACCCQ010000001">
    <property type="protein sequence ID" value="NYF59055.1"/>
    <property type="molecule type" value="Genomic_DNA"/>
</dbReference>
<dbReference type="SUPFAM" id="SSF56112">
    <property type="entry name" value="Protein kinase-like (PK-like)"/>
    <property type="match status" value="1"/>
</dbReference>
<keyword evidence="3" id="KW-1185">Reference proteome</keyword>
<evidence type="ECO:0000259" key="1">
    <source>
        <dbReference type="Pfam" id="PF01636"/>
    </source>
</evidence>
<name>A0ABX2RR96_9ACTN</name>
<evidence type="ECO:0000313" key="2">
    <source>
        <dbReference type="EMBL" id="NYF59055.1"/>
    </source>
</evidence>
<reference evidence="2 3" key="1">
    <citation type="submission" date="2020-07" db="EMBL/GenBank/DDBJ databases">
        <title>Sequencing the genomes of 1000 actinobacteria strains.</title>
        <authorList>
            <person name="Klenk H.-P."/>
        </authorList>
    </citation>
    <scope>NUCLEOTIDE SEQUENCE [LARGE SCALE GENOMIC DNA]</scope>
    <source>
        <strain evidence="2 3">DSM 43814</strain>
    </source>
</reference>
<organism evidence="2 3">
    <name type="scientific">Micromonospora purpureochromogenes</name>
    <dbReference type="NCBI Taxonomy" id="47872"/>
    <lineage>
        <taxon>Bacteria</taxon>
        <taxon>Bacillati</taxon>
        <taxon>Actinomycetota</taxon>
        <taxon>Actinomycetes</taxon>
        <taxon>Micromonosporales</taxon>
        <taxon>Micromonosporaceae</taxon>
        <taxon>Micromonospora</taxon>
    </lineage>
</organism>
<dbReference type="RefSeq" id="WP_179804816.1">
    <property type="nucleotide sequence ID" value="NZ_JACCCQ010000001.1"/>
</dbReference>
<dbReference type="Pfam" id="PF01636">
    <property type="entry name" value="APH"/>
    <property type="match status" value="1"/>
</dbReference>
<feature type="domain" description="Aminoglycoside phosphotransferase" evidence="1">
    <location>
        <begin position="70"/>
        <end position="273"/>
    </location>
</feature>
<dbReference type="InterPro" id="IPR011009">
    <property type="entry name" value="Kinase-like_dom_sf"/>
</dbReference>
<comment type="caution">
    <text evidence="2">The sequence shown here is derived from an EMBL/GenBank/DDBJ whole genome shotgun (WGS) entry which is preliminary data.</text>
</comment>
<protein>
    <submittedName>
        <fullName evidence="2">Aminoglycoside phosphotransferase (APT) family kinase protein</fullName>
    </submittedName>
</protein>
<dbReference type="GO" id="GO:0016301">
    <property type="term" value="F:kinase activity"/>
    <property type="evidence" value="ECO:0007669"/>
    <property type="project" value="UniProtKB-KW"/>
</dbReference>
<evidence type="ECO:0000313" key="3">
    <source>
        <dbReference type="Proteomes" id="UP000631553"/>
    </source>
</evidence>
<dbReference type="Proteomes" id="UP000631553">
    <property type="component" value="Unassembled WGS sequence"/>
</dbReference>
<accession>A0ABX2RR96</accession>